<feature type="transmembrane region" description="Helical" evidence="8">
    <location>
        <begin position="219"/>
        <end position="236"/>
    </location>
</feature>
<dbReference type="EMBL" id="OCNJ01000004">
    <property type="protein sequence ID" value="SOD94769.1"/>
    <property type="molecule type" value="Genomic_DNA"/>
</dbReference>
<feature type="transmembrane region" description="Helical" evidence="8">
    <location>
        <begin position="302"/>
        <end position="319"/>
    </location>
</feature>
<evidence type="ECO:0000259" key="9">
    <source>
        <dbReference type="Pfam" id="PF13231"/>
    </source>
</evidence>
<sequence length="551" mass="59280">MQKILQGWRPYAILTLLCALLYVPGIAAVPPLDRDESRFVQASRQMMVTDDYVTIWFQDEPRHKKPVGIHWMQSAVVDTLGHPEDTAMWPYRLVSVFGAVMAVLGTFYFGAALLDRRVALVGAGVLAASLILVTEAHQAKTDAVLLACAVAVLGTFGRLYVQSRGGKAVPGWNVLLFWLALGWSVMIKGPVVAAVLLLTMLTLAVVDRRISWLHGLRPVMGIPLALAVFLPWYLAVNEATSGGFLSEAVGQDLLPKLLSGQESHGAPPGYYLVLALVTFWPGSLFLWPALRRGWTERAQAPMRFLLAWIGPAWLMFELVPTKLPHYTLPLYPALALLVATALFAVREAAYQRLAGLPARVWYAVWAVVGLALAGASVALPNIHGDGLNVLTLPIALAALAAAVVPVVLAWRTRYLNALAAAIACAGVTYIGVFTVVLPGLTDFAVSPRLVAAYDAALPGRAFPLVTTGYTEPSLVFLAGTETVLTSPEGAATYLADHPGAVAAVESRDQQAFLDTLAARPDATVVPVDSVQGFNYSRGREVDITLYRSETP</sequence>
<dbReference type="RefSeq" id="WP_097279081.1">
    <property type="nucleotide sequence ID" value="NZ_OCNJ01000004.1"/>
</dbReference>
<feature type="transmembrane region" description="Helical" evidence="8">
    <location>
        <begin position="191"/>
        <end position="207"/>
    </location>
</feature>
<dbReference type="AlphaFoldDB" id="A0A286GI28"/>
<dbReference type="Pfam" id="PF13231">
    <property type="entry name" value="PMT_2"/>
    <property type="match status" value="1"/>
</dbReference>
<dbReference type="GO" id="GO:0009103">
    <property type="term" value="P:lipopolysaccharide biosynthetic process"/>
    <property type="evidence" value="ECO:0007669"/>
    <property type="project" value="TreeGrafter"/>
</dbReference>
<feature type="transmembrane region" description="Helical" evidence="8">
    <location>
        <begin position="389"/>
        <end position="410"/>
    </location>
</feature>
<feature type="transmembrane region" description="Helical" evidence="8">
    <location>
        <begin position="118"/>
        <end position="137"/>
    </location>
</feature>
<dbReference type="InterPro" id="IPR050297">
    <property type="entry name" value="LipidA_mod_glycosyltrf_83"/>
</dbReference>
<dbReference type="Proteomes" id="UP000219621">
    <property type="component" value="Unassembled WGS sequence"/>
</dbReference>
<organism evidence="10 11">
    <name type="scientific">Caenispirillum bisanense</name>
    <dbReference type="NCBI Taxonomy" id="414052"/>
    <lineage>
        <taxon>Bacteria</taxon>
        <taxon>Pseudomonadati</taxon>
        <taxon>Pseudomonadota</taxon>
        <taxon>Alphaproteobacteria</taxon>
        <taxon>Rhodospirillales</taxon>
        <taxon>Novispirillaceae</taxon>
        <taxon>Caenispirillum</taxon>
    </lineage>
</organism>
<evidence type="ECO:0000256" key="1">
    <source>
        <dbReference type="ARBA" id="ARBA00004651"/>
    </source>
</evidence>
<protein>
    <submittedName>
        <fullName evidence="10">4-amino-4-deoxy-L-arabinose transferase</fullName>
    </submittedName>
</protein>
<keyword evidence="6 8" id="KW-1133">Transmembrane helix</keyword>
<evidence type="ECO:0000313" key="10">
    <source>
        <dbReference type="EMBL" id="SOD94769.1"/>
    </source>
</evidence>
<gene>
    <name evidence="10" type="ORF">SAMN05421508_104115</name>
</gene>
<accession>A0A286GI28</accession>
<dbReference type="PANTHER" id="PTHR33908:SF3">
    <property type="entry name" value="UNDECAPRENYL PHOSPHATE-ALPHA-4-AMINO-4-DEOXY-L-ARABINOSE ARABINOSYL TRANSFERASE"/>
    <property type="match status" value="1"/>
</dbReference>
<feature type="transmembrane region" description="Helical" evidence="8">
    <location>
        <begin position="417"/>
        <end position="440"/>
    </location>
</feature>
<feature type="transmembrane region" description="Helical" evidence="8">
    <location>
        <begin position="269"/>
        <end position="290"/>
    </location>
</feature>
<keyword evidence="3" id="KW-0328">Glycosyltransferase</keyword>
<feature type="transmembrane region" description="Helical" evidence="8">
    <location>
        <begin position="331"/>
        <end position="349"/>
    </location>
</feature>
<keyword evidence="5 8" id="KW-0812">Transmembrane</keyword>
<name>A0A286GI28_9PROT</name>
<comment type="subcellular location">
    <subcellularLocation>
        <location evidence="1">Cell membrane</location>
        <topology evidence="1">Multi-pass membrane protein</topology>
    </subcellularLocation>
</comment>
<evidence type="ECO:0000256" key="5">
    <source>
        <dbReference type="ARBA" id="ARBA00022692"/>
    </source>
</evidence>
<keyword evidence="4 10" id="KW-0808">Transferase</keyword>
<keyword evidence="7 8" id="KW-0472">Membrane</keyword>
<feature type="transmembrane region" description="Helical" evidence="8">
    <location>
        <begin position="89"/>
        <end position="111"/>
    </location>
</feature>
<dbReference type="InterPro" id="IPR038731">
    <property type="entry name" value="RgtA/B/C-like"/>
</dbReference>
<feature type="transmembrane region" description="Helical" evidence="8">
    <location>
        <begin position="361"/>
        <end position="383"/>
    </location>
</feature>
<feature type="transmembrane region" description="Helical" evidence="8">
    <location>
        <begin position="143"/>
        <end position="161"/>
    </location>
</feature>
<evidence type="ECO:0000256" key="2">
    <source>
        <dbReference type="ARBA" id="ARBA00022475"/>
    </source>
</evidence>
<reference evidence="10 11" key="1">
    <citation type="submission" date="2017-09" db="EMBL/GenBank/DDBJ databases">
        <authorList>
            <person name="Ehlers B."/>
            <person name="Leendertz F.H."/>
        </authorList>
    </citation>
    <scope>NUCLEOTIDE SEQUENCE [LARGE SCALE GENOMIC DNA]</scope>
    <source>
        <strain evidence="10 11">USBA 140</strain>
    </source>
</reference>
<evidence type="ECO:0000256" key="4">
    <source>
        <dbReference type="ARBA" id="ARBA00022679"/>
    </source>
</evidence>
<dbReference type="GO" id="GO:0005886">
    <property type="term" value="C:plasma membrane"/>
    <property type="evidence" value="ECO:0007669"/>
    <property type="project" value="UniProtKB-SubCell"/>
</dbReference>
<evidence type="ECO:0000256" key="7">
    <source>
        <dbReference type="ARBA" id="ARBA00023136"/>
    </source>
</evidence>
<evidence type="ECO:0000313" key="11">
    <source>
        <dbReference type="Proteomes" id="UP000219621"/>
    </source>
</evidence>
<evidence type="ECO:0000256" key="6">
    <source>
        <dbReference type="ARBA" id="ARBA00022989"/>
    </source>
</evidence>
<dbReference type="GO" id="GO:0016763">
    <property type="term" value="F:pentosyltransferase activity"/>
    <property type="evidence" value="ECO:0007669"/>
    <property type="project" value="TreeGrafter"/>
</dbReference>
<dbReference type="PANTHER" id="PTHR33908">
    <property type="entry name" value="MANNOSYLTRANSFERASE YKCB-RELATED"/>
    <property type="match status" value="1"/>
</dbReference>
<keyword evidence="11" id="KW-1185">Reference proteome</keyword>
<dbReference type="GO" id="GO:0010041">
    <property type="term" value="P:response to iron(III) ion"/>
    <property type="evidence" value="ECO:0007669"/>
    <property type="project" value="TreeGrafter"/>
</dbReference>
<proteinExistence type="predicted"/>
<feature type="transmembrane region" description="Helical" evidence="8">
    <location>
        <begin position="168"/>
        <end position="185"/>
    </location>
</feature>
<evidence type="ECO:0000256" key="8">
    <source>
        <dbReference type="SAM" id="Phobius"/>
    </source>
</evidence>
<evidence type="ECO:0000256" key="3">
    <source>
        <dbReference type="ARBA" id="ARBA00022676"/>
    </source>
</evidence>
<feature type="domain" description="Glycosyltransferase RgtA/B/C/D-like" evidence="9">
    <location>
        <begin position="64"/>
        <end position="232"/>
    </location>
</feature>
<keyword evidence="2" id="KW-1003">Cell membrane</keyword>
<dbReference type="OrthoDB" id="9810951at2"/>